<dbReference type="PROSITE" id="PS00236">
    <property type="entry name" value="NEUROTR_ION_CHANNEL"/>
    <property type="match status" value="1"/>
</dbReference>
<keyword evidence="5 11" id="KW-0812">Transmembrane</keyword>
<protein>
    <submittedName>
        <fullName evidence="14">DgyrCDS3992</fullName>
    </submittedName>
</protein>
<comment type="caution">
    <text evidence="11">Lacks conserved residue(s) required for the propagation of feature annotation.</text>
</comment>
<evidence type="ECO:0000313" key="14">
    <source>
        <dbReference type="EMBL" id="CAD5114960.1"/>
    </source>
</evidence>
<dbReference type="InterPro" id="IPR006029">
    <property type="entry name" value="Neurotrans-gated_channel_TM"/>
</dbReference>
<sequence length="322" mass="37287">MPNAKPEHKIRMGMGTWEEIWTPDVFFRNEKKASFHSISVPNRLLQIKPDGTLWYVSKISATLSCPMLLHNYPLDKQSCPIMFESFGYTMDTMYFAWLARAIEIDEDVELPQFTLEDQIKYDCSQNYTTGAYPCLEIRFILRRDIGYFLIQVYIPSMLIVILSWVAFWINIDAIPARVSLGLLTVLTMTTQSTGARSSLPRVSYIKAIDVWMSVCLVFVFVSLLEFAVVNVISRKEVRTIKPVRKPPPLRKDLDPETQWDQINIVENGSDRREPPKVVDPEGKHKARKVDKISRKLFPIAFLLFNIIYWIFYAVPLSHPSKN</sequence>
<keyword evidence="9 11" id="KW-0472">Membrane</keyword>
<dbReference type="InterPro" id="IPR018000">
    <property type="entry name" value="Neurotransmitter_ion_chnl_CS"/>
</dbReference>
<comment type="caution">
    <text evidence="14">The sequence shown here is derived from an EMBL/GenBank/DDBJ whole genome shotgun (WGS) entry which is preliminary data.</text>
</comment>
<evidence type="ECO:0000256" key="1">
    <source>
        <dbReference type="ARBA" id="ARBA00004141"/>
    </source>
</evidence>
<reference evidence="14 15" key="1">
    <citation type="submission" date="2020-08" db="EMBL/GenBank/DDBJ databases">
        <authorList>
            <person name="Hejnol A."/>
        </authorList>
    </citation>
    <scope>NUCLEOTIDE SEQUENCE [LARGE SCALE GENOMIC DNA]</scope>
</reference>
<evidence type="ECO:0000256" key="2">
    <source>
        <dbReference type="ARBA" id="ARBA00004236"/>
    </source>
</evidence>
<dbReference type="Pfam" id="PF02932">
    <property type="entry name" value="Neur_chan_memb"/>
    <property type="match status" value="1"/>
</dbReference>
<feature type="transmembrane region" description="Helical" evidence="11">
    <location>
        <begin position="296"/>
        <end position="314"/>
    </location>
</feature>
<dbReference type="Gene3D" id="1.20.58.390">
    <property type="entry name" value="Neurotransmitter-gated ion-channel transmembrane domain"/>
    <property type="match status" value="1"/>
</dbReference>
<comment type="similarity">
    <text evidence="11">Belongs to the ligand-gated ion channel (TC 1.A.9) family.</text>
</comment>
<evidence type="ECO:0000256" key="9">
    <source>
        <dbReference type="ARBA" id="ARBA00023136"/>
    </source>
</evidence>
<feature type="domain" description="Neurotransmitter-gated ion-channel transmembrane" evidence="13">
    <location>
        <begin position="152"/>
        <end position="239"/>
    </location>
</feature>
<evidence type="ECO:0000256" key="7">
    <source>
        <dbReference type="ARBA" id="ARBA00022989"/>
    </source>
</evidence>
<dbReference type="Proteomes" id="UP000549394">
    <property type="component" value="Unassembled WGS sequence"/>
</dbReference>
<dbReference type="Gene3D" id="2.70.170.10">
    <property type="entry name" value="Neurotransmitter-gated ion-channel ligand-binding domain"/>
    <property type="match status" value="1"/>
</dbReference>
<dbReference type="SUPFAM" id="SSF90112">
    <property type="entry name" value="Neurotransmitter-gated ion-channel transmembrane pore"/>
    <property type="match status" value="1"/>
</dbReference>
<dbReference type="GO" id="GO:0004888">
    <property type="term" value="F:transmembrane signaling receptor activity"/>
    <property type="evidence" value="ECO:0007669"/>
    <property type="project" value="InterPro"/>
</dbReference>
<keyword evidence="10 11" id="KW-0407">Ion channel</keyword>
<keyword evidence="3 11" id="KW-0813">Transport</keyword>
<accession>A0A7I8VFI3</accession>
<feature type="transmembrane region" description="Helical" evidence="11">
    <location>
        <begin position="145"/>
        <end position="169"/>
    </location>
</feature>
<dbReference type="AlphaFoldDB" id="A0A7I8VFI3"/>
<dbReference type="PANTHER" id="PTHR18945">
    <property type="entry name" value="NEUROTRANSMITTER GATED ION CHANNEL"/>
    <property type="match status" value="1"/>
</dbReference>
<dbReference type="NCBIfam" id="TIGR00860">
    <property type="entry name" value="LIC"/>
    <property type="match status" value="1"/>
</dbReference>
<dbReference type="EMBL" id="CAJFCJ010000005">
    <property type="protein sequence ID" value="CAD5114960.1"/>
    <property type="molecule type" value="Genomic_DNA"/>
</dbReference>
<feature type="transmembrane region" description="Helical" evidence="11">
    <location>
        <begin position="210"/>
        <end position="232"/>
    </location>
</feature>
<dbReference type="PRINTS" id="PR00252">
    <property type="entry name" value="NRIONCHANNEL"/>
</dbReference>
<keyword evidence="6" id="KW-0732">Signal</keyword>
<evidence type="ECO:0000256" key="11">
    <source>
        <dbReference type="RuleBase" id="RU000687"/>
    </source>
</evidence>
<dbReference type="CDD" id="cd19049">
    <property type="entry name" value="LGIC_TM_anion"/>
    <property type="match status" value="1"/>
</dbReference>
<dbReference type="InterPro" id="IPR006028">
    <property type="entry name" value="GABAA/Glycine_rcpt"/>
</dbReference>
<organism evidence="14 15">
    <name type="scientific">Dimorphilus gyrociliatus</name>
    <dbReference type="NCBI Taxonomy" id="2664684"/>
    <lineage>
        <taxon>Eukaryota</taxon>
        <taxon>Metazoa</taxon>
        <taxon>Spiralia</taxon>
        <taxon>Lophotrochozoa</taxon>
        <taxon>Annelida</taxon>
        <taxon>Polychaeta</taxon>
        <taxon>Polychaeta incertae sedis</taxon>
        <taxon>Dinophilidae</taxon>
        <taxon>Dimorphilus</taxon>
    </lineage>
</organism>
<evidence type="ECO:0000256" key="6">
    <source>
        <dbReference type="ARBA" id="ARBA00022729"/>
    </source>
</evidence>
<evidence type="ECO:0000259" key="12">
    <source>
        <dbReference type="Pfam" id="PF02931"/>
    </source>
</evidence>
<dbReference type="SUPFAM" id="SSF63712">
    <property type="entry name" value="Nicotinic receptor ligand binding domain-like"/>
    <property type="match status" value="1"/>
</dbReference>
<keyword evidence="4" id="KW-1003">Cell membrane</keyword>
<keyword evidence="8 11" id="KW-0406">Ion transport</keyword>
<dbReference type="OrthoDB" id="407674at2759"/>
<evidence type="ECO:0000256" key="4">
    <source>
        <dbReference type="ARBA" id="ARBA00022475"/>
    </source>
</evidence>
<dbReference type="InterPro" id="IPR036719">
    <property type="entry name" value="Neuro-gated_channel_TM_sf"/>
</dbReference>
<evidence type="ECO:0000313" key="15">
    <source>
        <dbReference type="Proteomes" id="UP000549394"/>
    </source>
</evidence>
<comment type="subcellular location">
    <subcellularLocation>
        <location evidence="2">Cell membrane</location>
    </subcellularLocation>
    <subcellularLocation>
        <location evidence="1">Membrane</location>
        <topology evidence="1">Multi-pass membrane protein</topology>
    </subcellularLocation>
</comment>
<gene>
    <name evidence="14" type="ORF">DGYR_LOCUS3754</name>
</gene>
<keyword evidence="15" id="KW-1185">Reference proteome</keyword>
<name>A0A7I8VFI3_9ANNE</name>
<dbReference type="PRINTS" id="PR00253">
    <property type="entry name" value="GABAARECEPTR"/>
</dbReference>
<proteinExistence type="inferred from homology"/>
<dbReference type="InterPro" id="IPR038050">
    <property type="entry name" value="Neuro_actylchol_rec"/>
</dbReference>
<dbReference type="GO" id="GO:0005230">
    <property type="term" value="F:extracellular ligand-gated monoatomic ion channel activity"/>
    <property type="evidence" value="ECO:0007669"/>
    <property type="project" value="InterPro"/>
</dbReference>
<feature type="domain" description="Neurotransmitter-gated ion-channel ligand-binding" evidence="12">
    <location>
        <begin position="18"/>
        <end position="144"/>
    </location>
</feature>
<dbReference type="InterPro" id="IPR006201">
    <property type="entry name" value="Neur_channel"/>
</dbReference>
<dbReference type="InterPro" id="IPR036734">
    <property type="entry name" value="Neur_chan_lig-bd_sf"/>
</dbReference>
<evidence type="ECO:0000256" key="10">
    <source>
        <dbReference type="ARBA" id="ARBA00023303"/>
    </source>
</evidence>
<evidence type="ECO:0000259" key="13">
    <source>
        <dbReference type="Pfam" id="PF02932"/>
    </source>
</evidence>
<evidence type="ECO:0000256" key="3">
    <source>
        <dbReference type="ARBA" id="ARBA00022448"/>
    </source>
</evidence>
<dbReference type="InterPro" id="IPR006202">
    <property type="entry name" value="Neur_chan_lig-bd"/>
</dbReference>
<dbReference type="GO" id="GO:0005886">
    <property type="term" value="C:plasma membrane"/>
    <property type="evidence" value="ECO:0007669"/>
    <property type="project" value="UniProtKB-SubCell"/>
</dbReference>
<evidence type="ECO:0000256" key="5">
    <source>
        <dbReference type="ARBA" id="ARBA00022692"/>
    </source>
</evidence>
<evidence type="ECO:0000256" key="8">
    <source>
        <dbReference type="ARBA" id="ARBA00023065"/>
    </source>
</evidence>
<keyword evidence="7 11" id="KW-1133">Transmembrane helix</keyword>
<dbReference type="Pfam" id="PF02931">
    <property type="entry name" value="Neur_chan_LBD"/>
    <property type="match status" value="1"/>
</dbReference>